<proteinExistence type="predicted"/>
<dbReference type="RefSeq" id="WP_115535222.1">
    <property type="nucleotide sequence ID" value="NZ_QRGA01000010.1"/>
</dbReference>
<dbReference type="EMBL" id="QRGA01000010">
    <property type="protein sequence ID" value="RDU97409.1"/>
    <property type="molecule type" value="Genomic_DNA"/>
</dbReference>
<dbReference type="Proteomes" id="UP000256838">
    <property type="component" value="Unassembled WGS sequence"/>
</dbReference>
<evidence type="ECO:0000259" key="1">
    <source>
        <dbReference type="PROSITE" id="PS50404"/>
    </source>
</evidence>
<dbReference type="InterPro" id="IPR040079">
    <property type="entry name" value="Glutathione_S-Trfase"/>
</dbReference>
<dbReference type="OrthoDB" id="9782992at2"/>
<accession>A0A3D8JWG1</accession>
<dbReference type="Pfam" id="PF13417">
    <property type="entry name" value="GST_N_3"/>
    <property type="match status" value="1"/>
</dbReference>
<keyword evidence="3" id="KW-0808">Transferase</keyword>
<gene>
    <name evidence="3" type="ORF">DWV00_19540</name>
</gene>
<dbReference type="Pfam" id="PF13410">
    <property type="entry name" value="GST_C_2"/>
    <property type="match status" value="1"/>
</dbReference>
<dbReference type="SFLD" id="SFLDG00358">
    <property type="entry name" value="Main_(cytGST)"/>
    <property type="match status" value="1"/>
</dbReference>
<dbReference type="InterPro" id="IPR010987">
    <property type="entry name" value="Glutathione-S-Trfase_C-like"/>
</dbReference>
<keyword evidence="4" id="KW-1185">Reference proteome</keyword>
<dbReference type="InterPro" id="IPR036282">
    <property type="entry name" value="Glutathione-S-Trfase_C_sf"/>
</dbReference>
<dbReference type="GO" id="GO:0016740">
    <property type="term" value="F:transferase activity"/>
    <property type="evidence" value="ECO:0007669"/>
    <property type="project" value="UniProtKB-KW"/>
</dbReference>
<dbReference type="InterPro" id="IPR004045">
    <property type="entry name" value="Glutathione_S-Trfase_N"/>
</dbReference>
<organism evidence="3 4">
    <name type="scientific">Trinickia dinghuensis</name>
    <dbReference type="NCBI Taxonomy" id="2291023"/>
    <lineage>
        <taxon>Bacteria</taxon>
        <taxon>Pseudomonadati</taxon>
        <taxon>Pseudomonadota</taxon>
        <taxon>Betaproteobacteria</taxon>
        <taxon>Burkholderiales</taxon>
        <taxon>Burkholderiaceae</taxon>
        <taxon>Trinickia</taxon>
    </lineage>
</organism>
<dbReference type="PROSITE" id="PS50404">
    <property type="entry name" value="GST_NTER"/>
    <property type="match status" value="1"/>
</dbReference>
<sequence>MTATPELFGHPFASFVWKPLIALYERDVAFTFKMIDPDHPENQARIAALSPTGQFPALIDGDRAITQSNSVIEYLDLYHGNGNPMVPSDPREALDARMMADVFDDYVNAPMQRIVGDALRGEAERDSRGVADSHALLERSYEWLNSRLQGKEWAACGRFTIADCAAAPALFYADWVHPIAERHAALAAYRARLLSRPSVARVVDEARPYRSFFPLGAPDKD</sequence>
<evidence type="ECO:0000313" key="3">
    <source>
        <dbReference type="EMBL" id="RDU97409.1"/>
    </source>
</evidence>
<evidence type="ECO:0000259" key="2">
    <source>
        <dbReference type="PROSITE" id="PS50405"/>
    </source>
</evidence>
<dbReference type="Gene3D" id="1.20.1050.10">
    <property type="match status" value="1"/>
</dbReference>
<feature type="domain" description="GST C-terminal" evidence="2">
    <location>
        <begin position="89"/>
        <end position="212"/>
    </location>
</feature>
<dbReference type="SUPFAM" id="SSF47616">
    <property type="entry name" value="GST C-terminal domain-like"/>
    <property type="match status" value="1"/>
</dbReference>
<dbReference type="CDD" id="cd00570">
    <property type="entry name" value="GST_N_family"/>
    <property type="match status" value="1"/>
</dbReference>
<dbReference type="PANTHER" id="PTHR44051">
    <property type="entry name" value="GLUTATHIONE S-TRANSFERASE-RELATED"/>
    <property type="match status" value="1"/>
</dbReference>
<evidence type="ECO:0000313" key="4">
    <source>
        <dbReference type="Proteomes" id="UP000256838"/>
    </source>
</evidence>
<feature type="domain" description="GST N-terminal" evidence="1">
    <location>
        <begin position="3"/>
        <end position="83"/>
    </location>
</feature>
<dbReference type="SFLD" id="SFLDS00019">
    <property type="entry name" value="Glutathione_Transferase_(cytos"/>
    <property type="match status" value="1"/>
</dbReference>
<dbReference type="CDD" id="cd00299">
    <property type="entry name" value="GST_C_family"/>
    <property type="match status" value="1"/>
</dbReference>
<dbReference type="PROSITE" id="PS50405">
    <property type="entry name" value="GST_CTER"/>
    <property type="match status" value="1"/>
</dbReference>
<name>A0A3D8JWG1_9BURK</name>
<dbReference type="SUPFAM" id="SSF52833">
    <property type="entry name" value="Thioredoxin-like"/>
    <property type="match status" value="1"/>
</dbReference>
<dbReference type="AlphaFoldDB" id="A0A3D8JWG1"/>
<dbReference type="Gene3D" id="3.40.30.10">
    <property type="entry name" value="Glutaredoxin"/>
    <property type="match status" value="1"/>
</dbReference>
<comment type="caution">
    <text evidence="3">The sequence shown here is derived from an EMBL/GenBank/DDBJ whole genome shotgun (WGS) entry which is preliminary data.</text>
</comment>
<dbReference type="PANTHER" id="PTHR44051:SF8">
    <property type="entry name" value="GLUTATHIONE S-TRANSFERASE GSTA"/>
    <property type="match status" value="1"/>
</dbReference>
<protein>
    <submittedName>
        <fullName evidence="3">Glutathione S-transferase family protein</fullName>
    </submittedName>
</protein>
<reference evidence="3 4" key="1">
    <citation type="submission" date="2018-08" db="EMBL/GenBank/DDBJ databases">
        <title>Paraburkholderia sp. DHOM06 isolated from forest soil.</title>
        <authorList>
            <person name="Gao Z.-H."/>
            <person name="Qiu L.-H."/>
        </authorList>
    </citation>
    <scope>NUCLEOTIDE SEQUENCE [LARGE SCALE GENOMIC DNA]</scope>
    <source>
        <strain evidence="3 4">DHOM06</strain>
    </source>
</reference>
<dbReference type="InterPro" id="IPR036249">
    <property type="entry name" value="Thioredoxin-like_sf"/>
</dbReference>